<evidence type="ECO:0000313" key="5">
    <source>
        <dbReference type="EMBL" id="EMZ22176.1"/>
    </source>
</evidence>
<dbReference type="EMBL" id="AQFT01000207">
    <property type="protein sequence ID" value="EMZ17398.1"/>
    <property type="molecule type" value="Genomic_DNA"/>
</dbReference>
<dbReference type="EMBL" id="AQFT01000208">
    <property type="protein sequence ID" value="EMZ17383.1"/>
    <property type="molecule type" value="Genomic_DNA"/>
</dbReference>
<dbReference type="Pfam" id="PF21374">
    <property type="entry name" value="WsaF_N"/>
    <property type="match status" value="1"/>
</dbReference>
<dbReference type="PATRIC" id="fig|1235802.3.peg.4531"/>
<dbReference type="AlphaFoldDB" id="N1ZTG1"/>
<accession>N1ZTG1</accession>
<reference evidence="4 6" key="1">
    <citation type="journal article" date="2014" name="Genome Announc.">
        <title>Draft genome sequences of the altered schaedler flora, a defined bacterial community from gnotobiotic mice.</title>
        <authorList>
            <person name="Wannemuehler M.J."/>
            <person name="Overstreet A.M."/>
            <person name="Ward D.V."/>
            <person name="Phillips G.J."/>
        </authorList>
    </citation>
    <scope>NUCLEOTIDE SEQUENCE [LARGE SCALE GENOMIC DNA]</scope>
    <source>
        <strain evidence="4 6">ASF492</strain>
    </source>
</reference>
<evidence type="ECO:0000259" key="2">
    <source>
        <dbReference type="Pfam" id="PF22772"/>
    </source>
</evidence>
<name>N1ZTG1_9FIRM</name>
<dbReference type="STRING" id="1235802.C823_04264"/>
<dbReference type="EMBL" id="AQFT01000124">
    <property type="protein sequence ID" value="EMZ22176.1"/>
    <property type="molecule type" value="Genomic_DNA"/>
</dbReference>
<comment type="caution">
    <text evidence="4">The sequence shown here is derived from an EMBL/GenBank/DDBJ whole genome shotgun (WGS) entry which is preliminary data.</text>
</comment>
<dbReference type="GO" id="GO:0030247">
    <property type="term" value="F:polysaccharide binding"/>
    <property type="evidence" value="ECO:0007669"/>
    <property type="project" value="InterPro"/>
</dbReference>
<dbReference type="HOGENOM" id="CLU_055246_1_0_9"/>
<dbReference type="Gene3D" id="3.40.50.11090">
    <property type="match status" value="1"/>
</dbReference>
<dbReference type="SUPFAM" id="SSF53756">
    <property type="entry name" value="UDP-Glycosyltransferase/glycogen phosphorylase"/>
    <property type="match status" value="1"/>
</dbReference>
<protein>
    <recommendedName>
        <fullName evidence="7">Glycosyl transferase family 1 domain-containing protein</fullName>
    </recommendedName>
</protein>
<evidence type="ECO:0000313" key="4">
    <source>
        <dbReference type="EMBL" id="EMZ17398.1"/>
    </source>
</evidence>
<evidence type="ECO:0000259" key="1">
    <source>
        <dbReference type="Pfam" id="PF21374"/>
    </source>
</evidence>
<evidence type="ECO:0008006" key="7">
    <source>
        <dbReference type="Google" id="ProtNLM"/>
    </source>
</evidence>
<proteinExistence type="predicted"/>
<keyword evidence="6" id="KW-1185">Reference proteome</keyword>
<sequence length="424" mass="48356">MKRFVRGIISVLKRKGLRGVCKAVEQMEQQIDIPAFYDYIMEDTAIEFAAGEKEQLEEADQLLINWVIPEMGIGSGGHMNIFRFVQGLQNLGAKNRVYVFRGVNLDTDEKLKAFLRLHYDLDTERIEVFHTTEHMKPAHAVIATAWQTAYFVRNFKKACCGFYFVQDFEPYFYAVGSEYTFAENTYTFGLRGLTAGDWLKGKLREEYGMEAESFGFSYEKSLYHAGKKRDDVKRLFFYARPVTPRRAFELGLLALDRVAREIPEVEVIFAGWDVSGYNIPFTHLNAGSVRLEELSDLYAQCDMCLVLSNTNLSLLPLEVMASNSVAVCTKGANSSWLVNETNCIPVDFDPIGIAQTLIYYLNNRKELERIRSAGLAFARMTSWEKEIKKVYDAIRKGVKEDGKAQGIDYRGQWIYRDESGGVPG</sequence>
<dbReference type="Pfam" id="PF22772">
    <property type="entry name" value="WsaF_C"/>
    <property type="match status" value="1"/>
</dbReference>
<evidence type="ECO:0000313" key="3">
    <source>
        <dbReference type="EMBL" id="EMZ17383.1"/>
    </source>
</evidence>
<dbReference type="Gene3D" id="3.40.50.2000">
    <property type="entry name" value="Glycogen Phosphorylase B"/>
    <property type="match status" value="1"/>
</dbReference>
<dbReference type="InterPro" id="IPR055050">
    <property type="entry name" value="WsaF_C"/>
</dbReference>
<dbReference type="InterPro" id="IPR048510">
    <property type="entry name" value="WsaF_N"/>
</dbReference>
<evidence type="ECO:0000313" key="6">
    <source>
        <dbReference type="Proteomes" id="UP000012589"/>
    </source>
</evidence>
<organism evidence="4 6">
    <name type="scientific">Eubacterium plexicaudatum ASF492</name>
    <dbReference type="NCBI Taxonomy" id="1235802"/>
    <lineage>
        <taxon>Bacteria</taxon>
        <taxon>Bacillati</taxon>
        <taxon>Bacillota</taxon>
        <taxon>Clostridia</taxon>
        <taxon>Eubacteriales</taxon>
        <taxon>Eubacteriaceae</taxon>
        <taxon>Eubacterium</taxon>
    </lineage>
</organism>
<feature type="domain" description="WsaF N-terminal" evidence="1">
    <location>
        <begin position="118"/>
        <end position="187"/>
    </location>
</feature>
<gene>
    <name evidence="5" type="ORF">C823_04264</name>
    <name evidence="4" type="ORF">C823_05951</name>
    <name evidence="3" type="ORF">C823_06010</name>
</gene>
<feature type="domain" description="WsaF C-terminal" evidence="2">
    <location>
        <begin position="233"/>
        <end position="357"/>
    </location>
</feature>
<dbReference type="eggNOG" id="COG0438">
    <property type="taxonomic scope" value="Bacteria"/>
</dbReference>
<dbReference type="Proteomes" id="UP000012589">
    <property type="component" value="Unassembled WGS sequence"/>
</dbReference>